<dbReference type="InterPro" id="IPR045851">
    <property type="entry name" value="AMP-bd_C_sf"/>
</dbReference>
<dbReference type="InterPro" id="IPR025110">
    <property type="entry name" value="AMP-bd_C"/>
</dbReference>
<dbReference type="Gene3D" id="3.30.300.30">
    <property type="match status" value="1"/>
</dbReference>
<dbReference type="RefSeq" id="WP_004526036.1">
    <property type="nucleotide sequence ID" value="NZ_CM000832.1"/>
</dbReference>
<accession>A0A0E1VZ69</accession>
<evidence type="ECO:0000256" key="1">
    <source>
        <dbReference type="ARBA" id="ARBA00022723"/>
    </source>
</evidence>
<dbReference type="InterPro" id="IPR017529">
    <property type="entry name" value="AcylCoA_ligase_PEP_1"/>
</dbReference>
<dbReference type="InterPro" id="IPR050237">
    <property type="entry name" value="ATP-dep_AMP-bd_enzyme"/>
</dbReference>
<reference evidence="4" key="1">
    <citation type="submission" date="2009-05" db="EMBL/GenBank/DDBJ databases">
        <authorList>
            <person name="Harkins D.M."/>
            <person name="DeShazer D."/>
            <person name="Woods D.E."/>
            <person name="Brinkac L.M."/>
            <person name="Brown K.A."/>
            <person name="Hung G.C."/>
            <person name="Tuanyok A."/>
            <person name="Zhang B."/>
            <person name="Nierman W.C."/>
        </authorList>
    </citation>
    <scope>NUCLEOTIDE SEQUENCE [LARGE SCALE GENOMIC DNA]</scope>
    <source>
        <strain evidence="4">1710a</strain>
    </source>
</reference>
<dbReference type="InterPro" id="IPR000873">
    <property type="entry name" value="AMP-dep_synth/lig_dom"/>
</dbReference>
<dbReference type="Gene3D" id="3.40.50.12780">
    <property type="entry name" value="N-terminal domain of ligase-like"/>
    <property type="match status" value="1"/>
</dbReference>
<evidence type="ECO:0000259" key="3">
    <source>
        <dbReference type="Pfam" id="PF13193"/>
    </source>
</evidence>
<dbReference type="PANTHER" id="PTHR43767">
    <property type="entry name" value="LONG-CHAIN-FATTY-ACID--COA LIGASE"/>
    <property type="match status" value="1"/>
</dbReference>
<dbReference type="Proteomes" id="UP000001812">
    <property type="component" value="Chromosome I"/>
</dbReference>
<dbReference type="PANTHER" id="PTHR43767:SF1">
    <property type="entry name" value="NONRIBOSOMAL PEPTIDE SYNTHASE PES1 (EUROFUNG)-RELATED"/>
    <property type="match status" value="1"/>
</dbReference>
<organism evidence="4">
    <name type="scientific">Burkholderia pseudomallei 1710a</name>
    <dbReference type="NCBI Taxonomy" id="320371"/>
    <lineage>
        <taxon>Bacteria</taxon>
        <taxon>Pseudomonadati</taxon>
        <taxon>Pseudomonadota</taxon>
        <taxon>Betaproteobacteria</taxon>
        <taxon>Burkholderiales</taxon>
        <taxon>Burkholderiaceae</taxon>
        <taxon>Burkholderia</taxon>
        <taxon>pseudomallei group</taxon>
    </lineage>
</organism>
<dbReference type="Pfam" id="PF13193">
    <property type="entry name" value="AMP-binding_C"/>
    <property type="match status" value="1"/>
</dbReference>
<dbReference type="InterPro" id="IPR020845">
    <property type="entry name" value="AMP-binding_CS"/>
</dbReference>
<protein>
    <submittedName>
        <fullName evidence="4">AMP-binding domain protein</fullName>
    </submittedName>
</protein>
<dbReference type="EMBL" id="CM000832">
    <property type="protein sequence ID" value="EET06198.1"/>
    <property type="molecule type" value="Genomic_DNA"/>
</dbReference>
<gene>
    <name evidence="4" type="ORF">BURPS1710A_0814</name>
</gene>
<name>A0A0E1VZ69_BURPE</name>
<dbReference type="Pfam" id="PF00501">
    <property type="entry name" value="AMP-binding"/>
    <property type="match status" value="1"/>
</dbReference>
<keyword evidence="1" id="KW-0479">Metal-binding</keyword>
<dbReference type="HOGENOM" id="CLU_000022_59_0_4"/>
<dbReference type="NCBIfam" id="TIGR03098">
    <property type="entry name" value="ligase_PEP_1"/>
    <property type="match status" value="1"/>
</dbReference>
<evidence type="ECO:0000259" key="2">
    <source>
        <dbReference type="Pfam" id="PF00501"/>
    </source>
</evidence>
<dbReference type="GO" id="GO:0046872">
    <property type="term" value="F:metal ion binding"/>
    <property type="evidence" value="ECO:0007669"/>
    <property type="project" value="UniProtKB-KW"/>
</dbReference>
<dbReference type="AlphaFoldDB" id="A0A0E1VZ69"/>
<feature type="domain" description="AMP-dependent synthetase/ligase" evidence="2">
    <location>
        <begin position="12"/>
        <end position="360"/>
    </location>
</feature>
<dbReference type="GO" id="GO:0016878">
    <property type="term" value="F:acid-thiol ligase activity"/>
    <property type="evidence" value="ECO:0007669"/>
    <property type="project" value="UniProtKB-ARBA"/>
</dbReference>
<dbReference type="SUPFAM" id="SSF56801">
    <property type="entry name" value="Acetyl-CoA synthetase-like"/>
    <property type="match status" value="1"/>
</dbReference>
<proteinExistence type="predicted"/>
<evidence type="ECO:0000313" key="4">
    <source>
        <dbReference type="EMBL" id="EET06198.1"/>
    </source>
</evidence>
<feature type="domain" description="AMP-binding enzyme C-terminal" evidence="3">
    <location>
        <begin position="422"/>
        <end position="498"/>
    </location>
</feature>
<dbReference type="PROSITE" id="PS00455">
    <property type="entry name" value="AMP_BINDING"/>
    <property type="match status" value="1"/>
</dbReference>
<sequence length="522" mass="55526">MNPHIRLADLLDSAAAQRPDGIAIAEPRRRVRYAQLAADVRRAAAALAAAGIAPGERVATYAPKAYETIVTMLAANLAGAIVVPINPQLRDHQVRHILADSGARLLLTTAPRLARLAERPAGLVTWLVEDVAALAGAGDDVRDAGRAHAVDSDPAALLYTSGSTGQPKGVVLSQRNLTAGADSVAAYQRLSHDDVILGALPLSFDAGLSQLTSALAAQACYAPLDFLRAEEMPAWCAQVGVTSITGVPPLWMQLAAVAWPDAARLPVRRIANTGGTMPQPLLHRLRQIFPNAAPYLMYGLTEAFRSTYLPPEEAAARPGSIGKAVPNAQILVLRADGSECDAGEPGELVHRGAFVTLGYWNAPELTAQRFRALPHARHPVPLADVAVWSGDIVTRDDEGFLYFVSRADEMIKTSGYRVSPTEIEDILFECPQTLEAVAFGVPHPALGQAVVACVYGGGDPASCRQALLDACRARLPSYMVPQHIEIAGAPLPRNPNGKIDRPLLKRAHLSRFEAEPRAAALG</sequence>
<dbReference type="InterPro" id="IPR042099">
    <property type="entry name" value="ANL_N_sf"/>
</dbReference>